<keyword evidence="2" id="KW-1185">Reference proteome</keyword>
<accession>A0A803P8V2</accession>
<reference evidence="1" key="2">
    <citation type="submission" date="2021-03" db="UniProtKB">
        <authorList>
            <consortium name="EnsemblPlants"/>
        </authorList>
    </citation>
    <scope>IDENTIFICATION</scope>
</reference>
<evidence type="ECO:0000313" key="2">
    <source>
        <dbReference type="Proteomes" id="UP000596661"/>
    </source>
</evidence>
<dbReference type="AlphaFoldDB" id="A0A803P8V2"/>
<evidence type="ECO:0000313" key="1">
    <source>
        <dbReference type="EnsemblPlants" id="cds.evm.model.03.39"/>
    </source>
</evidence>
<dbReference type="Proteomes" id="UP000596661">
    <property type="component" value="Chromosome 3"/>
</dbReference>
<protein>
    <submittedName>
        <fullName evidence="1">Uncharacterized protein</fullName>
    </submittedName>
</protein>
<reference evidence="1" key="1">
    <citation type="submission" date="2018-11" db="EMBL/GenBank/DDBJ databases">
        <authorList>
            <person name="Grassa J C."/>
        </authorList>
    </citation>
    <scope>NUCLEOTIDE SEQUENCE [LARGE SCALE GENOMIC DNA]</scope>
</reference>
<organism evidence="1 2">
    <name type="scientific">Cannabis sativa</name>
    <name type="common">Hemp</name>
    <name type="synonym">Marijuana</name>
    <dbReference type="NCBI Taxonomy" id="3483"/>
    <lineage>
        <taxon>Eukaryota</taxon>
        <taxon>Viridiplantae</taxon>
        <taxon>Streptophyta</taxon>
        <taxon>Embryophyta</taxon>
        <taxon>Tracheophyta</taxon>
        <taxon>Spermatophyta</taxon>
        <taxon>Magnoliopsida</taxon>
        <taxon>eudicotyledons</taxon>
        <taxon>Gunneridae</taxon>
        <taxon>Pentapetalae</taxon>
        <taxon>rosids</taxon>
        <taxon>fabids</taxon>
        <taxon>Rosales</taxon>
        <taxon>Cannabaceae</taxon>
        <taxon>Cannabis</taxon>
    </lineage>
</organism>
<dbReference type="Gramene" id="evm.model.03.39">
    <property type="protein sequence ID" value="cds.evm.model.03.39"/>
    <property type="gene ID" value="evm.TU.03.39"/>
</dbReference>
<sequence length="95" mass="10737">MQRIIKYGRTRQWGLRVVSVMNYLNQWLIAQKSSNDLLFTDYIPGDGAEQWIAPGVNTIKVNIDAAVFCDTSNYGVGFVARDSRDVFVEGSTKLF</sequence>
<name>A0A803P8V2_CANSA</name>
<dbReference type="EMBL" id="UZAU01000245">
    <property type="status" value="NOT_ANNOTATED_CDS"/>
    <property type="molecule type" value="Genomic_DNA"/>
</dbReference>
<proteinExistence type="predicted"/>
<dbReference type="EnsemblPlants" id="evm.model.03.39">
    <property type="protein sequence ID" value="cds.evm.model.03.39"/>
    <property type="gene ID" value="evm.TU.03.39"/>
</dbReference>